<dbReference type="EC" id="1.11.1.24" evidence="2"/>
<feature type="domain" description="Thioredoxin" evidence="6">
    <location>
        <begin position="324"/>
        <end position="480"/>
    </location>
</feature>
<dbReference type="InterPro" id="IPR000866">
    <property type="entry name" value="AhpC/TSA"/>
</dbReference>
<organism evidence="7 8">
    <name type="scientific">Varroa destructor</name>
    <name type="common">Honeybee mite</name>
    <dbReference type="NCBI Taxonomy" id="109461"/>
    <lineage>
        <taxon>Eukaryota</taxon>
        <taxon>Metazoa</taxon>
        <taxon>Ecdysozoa</taxon>
        <taxon>Arthropoda</taxon>
        <taxon>Chelicerata</taxon>
        <taxon>Arachnida</taxon>
        <taxon>Acari</taxon>
        <taxon>Parasitiformes</taxon>
        <taxon>Mesostigmata</taxon>
        <taxon>Gamasina</taxon>
        <taxon>Dermanyssoidea</taxon>
        <taxon>Varroidae</taxon>
        <taxon>Varroa</taxon>
    </lineage>
</organism>
<evidence type="ECO:0000256" key="3">
    <source>
        <dbReference type="ARBA" id="ARBA00023002"/>
    </source>
</evidence>
<dbReference type="KEGG" id="vde:111244410"/>
<keyword evidence="8" id="KW-1185">Reference proteome</keyword>
<dbReference type="Gene3D" id="3.40.30.10">
    <property type="entry name" value="Glutaredoxin"/>
    <property type="match status" value="1"/>
</dbReference>
<proteinExistence type="inferred from homology"/>
<dbReference type="GeneID" id="111244410"/>
<dbReference type="GO" id="GO:0045454">
    <property type="term" value="P:cell redox homeostasis"/>
    <property type="evidence" value="ECO:0007669"/>
    <property type="project" value="TreeGrafter"/>
</dbReference>
<keyword evidence="3" id="KW-0560">Oxidoreductase</keyword>
<dbReference type="PROSITE" id="PS51352">
    <property type="entry name" value="THIOREDOXIN_2"/>
    <property type="match status" value="1"/>
</dbReference>
<protein>
    <recommendedName>
        <fullName evidence="2">thioredoxin-dependent peroxiredoxin</fullName>
        <ecNumber evidence="2">1.11.1.24</ecNumber>
    </recommendedName>
</protein>
<evidence type="ECO:0000313" key="7">
    <source>
        <dbReference type="EnsemblMetazoa" id="XP_022647226"/>
    </source>
</evidence>
<comment type="similarity">
    <text evidence="1">Belongs to the peroxiredoxin family. AhpC/Prx1 subfamily.</text>
</comment>
<dbReference type="GO" id="GO:0005829">
    <property type="term" value="C:cytosol"/>
    <property type="evidence" value="ECO:0007669"/>
    <property type="project" value="TreeGrafter"/>
</dbReference>
<dbReference type="Proteomes" id="UP000594260">
    <property type="component" value="Unplaced"/>
</dbReference>
<name>A0A7M7JFY0_VARDE</name>
<dbReference type="EnsemblMetazoa" id="XM_022791493">
    <property type="protein sequence ID" value="XP_022647228"/>
    <property type="gene ID" value="LOC111244410"/>
</dbReference>
<dbReference type="InParanoid" id="A0A7M7JFY0"/>
<dbReference type="GO" id="GO:0006979">
    <property type="term" value="P:response to oxidative stress"/>
    <property type="evidence" value="ECO:0007669"/>
    <property type="project" value="TreeGrafter"/>
</dbReference>
<evidence type="ECO:0000256" key="4">
    <source>
        <dbReference type="ARBA" id="ARBA00049091"/>
    </source>
</evidence>
<dbReference type="RefSeq" id="XP_022647229.1">
    <property type="nucleotide sequence ID" value="XM_022791494.1"/>
</dbReference>
<feature type="compositionally biased region" description="Low complexity" evidence="5">
    <location>
        <begin position="271"/>
        <end position="291"/>
    </location>
</feature>
<comment type="catalytic activity">
    <reaction evidence="4">
        <text>a hydroperoxide + [thioredoxin]-dithiol = an alcohol + [thioredoxin]-disulfide + H2O</text>
        <dbReference type="Rhea" id="RHEA:62620"/>
        <dbReference type="Rhea" id="RHEA-COMP:10698"/>
        <dbReference type="Rhea" id="RHEA-COMP:10700"/>
        <dbReference type="ChEBI" id="CHEBI:15377"/>
        <dbReference type="ChEBI" id="CHEBI:29950"/>
        <dbReference type="ChEBI" id="CHEBI:30879"/>
        <dbReference type="ChEBI" id="CHEBI:35924"/>
        <dbReference type="ChEBI" id="CHEBI:50058"/>
        <dbReference type="EC" id="1.11.1.24"/>
    </reaction>
</comment>
<dbReference type="PANTHER" id="PTHR10681:SF128">
    <property type="entry name" value="THIOREDOXIN-DEPENDENT PEROXIDE REDUCTASE, MITOCHONDRIAL"/>
    <property type="match status" value="1"/>
</dbReference>
<dbReference type="AlphaFoldDB" id="A0A7M7JFY0"/>
<evidence type="ECO:0000256" key="1">
    <source>
        <dbReference type="ARBA" id="ARBA00009796"/>
    </source>
</evidence>
<evidence type="ECO:0000256" key="2">
    <source>
        <dbReference type="ARBA" id="ARBA00013017"/>
    </source>
</evidence>
<dbReference type="SUPFAM" id="SSF52833">
    <property type="entry name" value="Thioredoxin-like"/>
    <property type="match status" value="1"/>
</dbReference>
<dbReference type="RefSeq" id="XP_022647226.1">
    <property type="nucleotide sequence ID" value="XM_022791491.1"/>
</dbReference>
<dbReference type="RefSeq" id="XP_022647228.1">
    <property type="nucleotide sequence ID" value="XM_022791493.1"/>
</dbReference>
<dbReference type="OrthoDB" id="185659at2759"/>
<dbReference type="InterPro" id="IPR036249">
    <property type="entry name" value="Thioredoxin-like_sf"/>
</dbReference>
<dbReference type="PANTHER" id="PTHR10681">
    <property type="entry name" value="THIOREDOXIN PEROXIDASE"/>
    <property type="match status" value="1"/>
</dbReference>
<dbReference type="InterPro" id="IPR013766">
    <property type="entry name" value="Thioredoxin_domain"/>
</dbReference>
<evidence type="ECO:0000313" key="8">
    <source>
        <dbReference type="Proteomes" id="UP000594260"/>
    </source>
</evidence>
<dbReference type="EnsemblMetazoa" id="XM_022791491">
    <property type="protein sequence ID" value="XP_022647226"/>
    <property type="gene ID" value="LOC111244410"/>
</dbReference>
<dbReference type="InterPro" id="IPR050217">
    <property type="entry name" value="Peroxiredoxin"/>
</dbReference>
<dbReference type="GO" id="GO:0042744">
    <property type="term" value="P:hydrogen peroxide catabolic process"/>
    <property type="evidence" value="ECO:0007669"/>
    <property type="project" value="TreeGrafter"/>
</dbReference>
<dbReference type="OMA" id="QEHEIAT"/>
<evidence type="ECO:0000259" key="6">
    <source>
        <dbReference type="PROSITE" id="PS51352"/>
    </source>
</evidence>
<dbReference type="GO" id="GO:0033554">
    <property type="term" value="P:cellular response to stress"/>
    <property type="evidence" value="ECO:0007669"/>
    <property type="project" value="TreeGrafter"/>
</dbReference>
<accession>A0A7M7JFY0</accession>
<dbReference type="Pfam" id="PF00578">
    <property type="entry name" value="AhpC-TSA"/>
    <property type="match status" value="1"/>
</dbReference>
<reference evidence="7" key="1">
    <citation type="submission" date="2021-01" db="UniProtKB">
        <authorList>
            <consortium name="EnsemblMetazoa"/>
        </authorList>
    </citation>
    <scope>IDENTIFICATION</scope>
</reference>
<dbReference type="GO" id="GO:0008379">
    <property type="term" value="F:thioredoxin peroxidase activity"/>
    <property type="evidence" value="ECO:0007669"/>
    <property type="project" value="TreeGrafter"/>
</dbReference>
<evidence type="ECO:0000256" key="5">
    <source>
        <dbReference type="SAM" id="MobiDB-lite"/>
    </source>
</evidence>
<dbReference type="EnsemblMetazoa" id="XM_022791494">
    <property type="protein sequence ID" value="XP_022647229"/>
    <property type="gene ID" value="LOC111244410"/>
</dbReference>
<sequence>MSSEVESVPAEAEILEMGEKVAEGAIQPVVSVVSGQATGDMDQEWVTAAGNFLPSGQDLIVVTQSPNGNVISQSTYRSSGTATAGGLAEVDDTTEVVAVLESASKKRRMKTTPSEEDGAPRLKRWYRQKFCEAWTLDERFKDWIARVSNDPYKAYCRFCKVELRAGSSEFLRHMKTKYHSDVQSLNRQQQQHHAQQPQTVPHSKELYCVLEEHNSAQDNTTPIVSQIVQYEGNSVLMEYGDTLQQRHQEHEIATTNSAAHPDDRGSHVVTQQSSQQQQQLLHQQQSSPQPLAVHGQAAVSVLHHSLQSPRPITSQHEDWELTRLRIMRPAPAFRGKAFTEGTIKDIRLSDYLGKFVLLTFYTDDFNNSSIGLLQELIAHHGEFARLGCVLLAASTNSVLTHKAWATSISDNSAKIPIPLVADFNKKVALAFGVYDEESGYAFPSSFLIDARGCVRHMIMHDLSRAIALDEPLRFLRSIVKKSDANKVDL</sequence>
<feature type="region of interest" description="Disordered" evidence="5">
    <location>
        <begin position="255"/>
        <end position="294"/>
    </location>
</feature>